<name>A0A0D3AWX8_BRAOL</name>
<organism evidence="4 5">
    <name type="scientific">Brassica oleracea var. oleracea</name>
    <dbReference type="NCBI Taxonomy" id="109376"/>
    <lineage>
        <taxon>Eukaryota</taxon>
        <taxon>Viridiplantae</taxon>
        <taxon>Streptophyta</taxon>
        <taxon>Embryophyta</taxon>
        <taxon>Tracheophyta</taxon>
        <taxon>Spermatophyta</taxon>
        <taxon>Magnoliopsida</taxon>
        <taxon>eudicotyledons</taxon>
        <taxon>Gunneridae</taxon>
        <taxon>Pentapetalae</taxon>
        <taxon>rosids</taxon>
        <taxon>malvids</taxon>
        <taxon>Brassicales</taxon>
        <taxon>Brassicaceae</taxon>
        <taxon>Brassiceae</taxon>
        <taxon>Brassica</taxon>
    </lineage>
</organism>
<feature type="transmembrane region" description="Helical" evidence="3">
    <location>
        <begin position="85"/>
        <end position="105"/>
    </location>
</feature>
<evidence type="ECO:0000256" key="2">
    <source>
        <dbReference type="ARBA" id="ARBA00023306"/>
    </source>
</evidence>
<dbReference type="GO" id="GO:0051301">
    <property type="term" value="P:cell division"/>
    <property type="evidence" value="ECO:0007669"/>
    <property type="project" value="UniProtKB-KW"/>
</dbReference>
<keyword evidence="3" id="KW-0812">Transmembrane</keyword>
<proteinExistence type="predicted"/>
<dbReference type="Gene3D" id="1.10.472.10">
    <property type="entry name" value="Cyclin-like"/>
    <property type="match status" value="1"/>
</dbReference>
<evidence type="ECO:0000256" key="1">
    <source>
        <dbReference type="ARBA" id="ARBA00022618"/>
    </source>
</evidence>
<feature type="transmembrane region" description="Helical" evidence="3">
    <location>
        <begin position="56"/>
        <end position="78"/>
    </location>
</feature>
<dbReference type="SUPFAM" id="SSF47954">
    <property type="entry name" value="Cyclin-like"/>
    <property type="match status" value="1"/>
</dbReference>
<dbReference type="eggNOG" id="KOG0794">
    <property type="taxonomic scope" value="Eukaryota"/>
</dbReference>
<feature type="transmembrane region" description="Helical" evidence="3">
    <location>
        <begin position="125"/>
        <end position="145"/>
    </location>
</feature>
<dbReference type="GO" id="GO:0016538">
    <property type="term" value="F:cyclin-dependent protein serine/threonine kinase regulator activity"/>
    <property type="evidence" value="ECO:0007669"/>
    <property type="project" value="InterPro"/>
</dbReference>
<sequence>MFLEMCPGAVFKRWKVSLTSFRCPSMAPLESGTRVYAADTISNIGSSPREVSRTEFLLEAVPMAMILAGPSALCVFLISSKDLDNAPITIVMIILIGFLQDSGLNDTSMTHLTWGLVNDTYRMDLILTHPPYLITLACIYIAFVYKEKYIWTWFEELSVDMNIVKNIAIEILDIYENHRMFTEERVHAAFNKLATSP</sequence>
<keyword evidence="2" id="KW-0131">Cell cycle</keyword>
<dbReference type="Gramene" id="Bo2g150180.1">
    <property type="protein sequence ID" value="Bo2g150180.1"/>
    <property type="gene ID" value="Bo2g150180"/>
</dbReference>
<evidence type="ECO:0000256" key="3">
    <source>
        <dbReference type="SAM" id="Phobius"/>
    </source>
</evidence>
<dbReference type="HOGENOM" id="CLU_1385915_0_0_1"/>
<protein>
    <submittedName>
        <fullName evidence="4">Uncharacterized protein</fullName>
    </submittedName>
</protein>
<keyword evidence="3" id="KW-1133">Transmembrane helix</keyword>
<keyword evidence="3" id="KW-0472">Membrane</keyword>
<evidence type="ECO:0000313" key="4">
    <source>
        <dbReference type="EnsemblPlants" id="Bo2g150180.1"/>
    </source>
</evidence>
<dbReference type="PANTHER" id="PTHR10026">
    <property type="entry name" value="CYCLIN"/>
    <property type="match status" value="1"/>
</dbReference>
<keyword evidence="5" id="KW-1185">Reference proteome</keyword>
<reference evidence="4" key="2">
    <citation type="submission" date="2015-03" db="UniProtKB">
        <authorList>
            <consortium name="EnsemblPlants"/>
        </authorList>
    </citation>
    <scope>IDENTIFICATION</scope>
</reference>
<accession>A0A0D3AWX8</accession>
<dbReference type="GO" id="GO:0006357">
    <property type="term" value="P:regulation of transcription by RNA polymerase II"/>
    <property type="evidence" value="ECO:0007669"/>
    <property type="project" value="InterPro"/>
</dbReference>
<dbReference type="STRING" id="109376.A0A0D3AWX8"/>
<dbReference type="AlphaFoldDB" id="A0A0D3AWX8"/>
<dbReference type="InterPro" id="IPR036915">
    <property type="entry name" value="Cyclin-like_sf"/>
</dbReference>
<dbReference type="EnsemblPlants" id="Bo2g150180.1">
    <property type="protein sequence ID" value="Bo2g150180.1"/>
    <property type="gene ID" value="Bo2g150180"/>
</dbReference>
<keyword evidence="1" id="KW-0132">Cell division</keyword>
<evidence type="ECO:0000313" key="5">
    <source>
        <dbReference type="Proteomes" id="UP000032141"/>
    </source>
</evidence>
<dbReference type="InterPro" id="IPR043198">
    <property type="entry name" value="Cyclin/Ssn8"/>
</dbReference>
<dbReference type="Proteomes" id="UP000032141">
    <property type="component" value="Chromosome C2"/>
</dbReference>
<reference evidence="4 5" key="1">
    <citation type="journal article" date="2014" name="Genome Biol.">
        <title>Transcriptome and methylome profiling reveals relics of genome dominance in the mesopolyploid Brassica oleracea.</title>
        <authorList>
            <person name="Parkin I.A."/>
            <person name="Koh C."/>
            <person name="Tang H."/>
            <person name="Robinson S.J."/>
            <person name="Kagale S."/>
            <person name="Clarke W.E."/>
            <person name="Town C.D."/>
            <person name="Nixon J."/>
            <person name="Krishnakumar V."/>
            <person name="Bidwell S.L."/>
            <person name="Denoeud F."/>
            <person name="Belcram H."/>
            <person name="Links M.G."/>
            <person name="Just J."/>
            <person name="Clarke C."/>
            <person name="Bender T."/>
            <person name="Huebert T."/>
            <person name="Mason A.S."/>
            <person name="Pires J.C."/>
            <person name="Barker G."/>
            <person name="Moore J."/>
            <person name="Walley P.G."/>
            <person name="Manoli S."/>
            <person name="Batley J."/>
            <person name="Edwards D."/>
            <person name="Nelson M.N."/>
            <person name="Wang X."/>
            <person name="Paterson A.H."/>
            <person name="King G."/>
            <person name="Bancroft I."/>
            <person name="Chalhoub B."/>
            <person name="Sharpe A.G."/>
        </authorList>
    </citation>
    <scope>NUCLEOTIDE SEQUENCE</scope>
    <source>
        <strain evidence="4 5">cv. TO1000</strain>
    </source>
</reference>